<dbReference type="Gene3D" id="2.60.40.60">
    <property type="entry name" value="Cadherins"/>
    <property type="match status" value="2"/>
</dbReference>
<dbReference type="GO" id="GO:0005886">
    <property type="term" value="C:plasma membrane"/>
    <property type="evidence" value="ECO:0007669"/>
    <property type="project" value="UniProtKB-SubCell"/>
</dbReference>
<accession>A0ABD3WY90</accession>
<keyword evidence="2" id="KW-0812">Transmembrane</keyword>
<evidence type="ECO:0000256" key="5">
    <source>
        <dbReference type="ARBA" id="ARBA00022989"/>
    </source>
</evidence>
<feature type="non-terminal residue" evidence="9">
    <location>
        <position position="1"/>
    </location>
</feature>
<protein>
    <recommendedName>
        <fullName evidence="8">Cadherin domain-containing protein</fullName>
    </recommendedName>
</protein>
<dbReference type="PROSITE" id="PS50268">
    <property type="entry name" value="CADHERIN_2"/>
    <property type="match status" value="1"/>
</dbReference>
<dbReference type="GO" id="GO:0007155">
    <property type="term" value="P:cell adhesion"/>
    <property type="evidence" value="ECO:0007669"/>
    <property type="project" value="UniProtKB-KW"/>
</dbReference>
<gene>
    <name evidence="9" type="ORF">ACJMK2_030699</name>
</gene>
<sequence>YVTDKGYPVQYDTATLIVNVTDINDHPPVFKERRYTLEVPENLAEDVLYTFAAHDEDIAINGQFTYSIT</sequence>
<evidence type="ECO:0000259" key="8">
    <source>
        <dbReference type="PROSITE" id="PS50268"/>
    </source>
</evidence>
<dbReference type="PROSITE" id="PS00232">
    <property type="entry name" value="CADHERIN_1"/>
    <property type="match status" value="1"/>
</dbReference>
<dbReference type="PANTHER" id="PTHR24026:SF126">
    <property type="entry name" value="PROTOCADHERIN FAT 4"/>
    <property type="match status" value="1"/>
</dbReference>
<dbReference type="Proteomes" id="UP001634394">
    <property type="component" value="Unassembled WGS sequence"/>
</dbReference>
<dbReference type="PANTHER" id="PTHR24026">
    <property type="entry name" value="FAT ATYPICAL CADHERIN-RELATED"/>
    <property type="match status" value="1"/>
</dbReference>
<keyword evidence="6" id="KW-0472">Membrane</keyword>
<reference evidence="9 10" key="1">
    <citation type="submission" date="2024-11" db="EMBL/GenBank/DDBJ databases">
        <title>Chromosome-level genome assembly of the freshwater bivalve Anodonta woodiana.</title>
        <authorList>
            <person name="Chen X."/>
        </authorList>
    </citation>
    <scope>NUCLEOTIDE SEQUENCE [LARGE SCALE GENOMIC DNA]</scope>
    <source>
        <strain evidence="9">MN2024</strain>
        <tissue evidence="9">Gills</tissue>
    </source>
</reference>
<evidence type="ECO:0000256" key="1">
    <source>
        <dbReference type="ARBA" id="ARBA00004370"/>
    </source>
</evidence>
<dbReference type="InterPro" id="IPR002126">
    <property type="entry name" value="Cadherin-like_dom"/>
</dbReference>
<evidence type="ECO:0000256" key="6">
    <source>
        <dbReference type="ARBA" id="ARBA00023136"/>
    </source>
</evidence>
<comment type="caution">
    <text evidence="9">The sequence shown here is derived from an EMBL/GenBank/DDBJ whole genome shotgun (WGS) entry which is preliminary data.</text>
</comment>
<keyword evidence="3" id="KW-0677">Repeat</keyword>
<evidence type="ECO:0000313" key="10">
    <source>
        <dbReference type="Proteomes" id="UP001634394"/>
    </source>
</evidence>
<dbReference type="EMBL" id="JBJQND010000004">
    <property type="protein sequence ID" value="KAL3878336.1"/>
    <property type="molecule type" value="Genomic_DNA"/>
</dbReference>
<keyword evidence="5" id="KW-1133">Transmembrane helix</keyword>
<name>A0ABD3WY90_SINWO</name>
<dbReference type="InterPro" id="IPR015919">
    <property type="entry name" value="Cadherin-like_sf"/>
</dbReference>
<dbReference type="SUPFAM" id="SSF49313">
    <property type="entry name" value="Cadherin-like"/>
    <property type="match status" value="1"/>
</dbReference>
<dbReference type="PRINTS" id="PR00205">
    <property type="entry name" value="CADHERIN"/>
</dbReference>
<evidence type="ECO:0000313" key="9">
    <source>
        <dbReference type="EMBL" id="KAL3878336.1"/>
    </source>
</evidence>
<dbReference type="InterPro" id="IPR020894">
    <property type="entry name" value="Cadherin_CS"/>
</dbReference>
<evidence type="ECO:0000256" key="7">
    <source>
        <dbReference type="PROSITE-ProRule" id="PRU00043"/>
    </source>
</evidence>
<keyword evidence="10" id="KW-1185">Reference proteome</keyword>
<dbReference type="GO" id="GO:0005509">
    <property type="term" value="F:calcium ion binding"/>
    <property type="evidence" value="ECO:0007669"/>
    <property type="project" value="UniProtKB-UniRule"/>
</dbReference>
<feature type="domain" description="Cadherin" evidence="8">
    <location>
        <begin position="2"/>
        <end position="30"/>
    </location>
</feature>
<organism evidence="9 10">
    <name type="scientific">Sinanodonta woodiana</name>
    <name type="common">Chinese pond mussel</name>
    <name type="synonym">Anodonta woodiana</name>
    <dbReference type="NCBI Taxonomy" id="1069815"/>
    <lineage>
        <taxon>Eukaryota</taxon>
        <taxon>Metazoa</taxon>
        <taxon>Spiralia</taxon>
        <taxon>Lophotrochozoa</taxon>
        <taxon>Mollusca</taxon>
        <taxon>Bivalvia</taxon>
        <taxon>Autobranchia</taxon>
        <taxon>Heteroconchia</taxon>
        <taxon>Palaeoheterodonta</taxon>
        <taxon>Unionida</taxon>
        <taxon>Unionoidea</taxon>
        <taxon>Unionidae</taxon>
        <taxon>Unioninae</taxon>
        <taxon>Sinanodonta</taxon>
    </lineage>
</organism>
<dbReference type="CDD" id="cd11304">
    <property type="entry name" value="Cadherin_repeat"/>
    <property type="match status" value="2"/>
</dbReference>
<evidence type="ECO:0000256" key="2">
    <source>
        <dbReference type="ARBA" id="ARBA00022692"/>
    </source>
</evidence>
<evidence type="ECO:0000256" key="3">
    <source>
        <dbReference type="ARBA" id="ARBA00022737"/>
    </source>
</evidence>
<keyword evidence="4 7" id="KW-0106">Calcium</keyword>
<proteinExistence type="predicted"/>
<evidence type="ECO:0000256" key="4">
    <source>
        <dbReference type="ARBA" id="ARBA00022837"/>
    </source>
</evidence>
<comment type="subcellular location">
    <subcellularLocation>
        <location evidence="1">Membrane</location>
    </subcellularLocation>
</comment>
<feature type="non-terminal residue" evidence="9">
    <location>
        <position position="69"/>
    </location>
</feature>
<dbReference type="AlphaFoldDB" id="A0ABD3WY90"/>